<dbReference type="GO" id="GO:0008757">
    <property type="term" value="F:S-adenosylmethionine-dependent methyltransferase activity"/>
    <property type="evidence" value="ECO:0007669"/>
    <property type="project" value="InterPro"/>
</dbReference>
<dbReference type="PANTHER" id="PTHR43861">
    <property type="entry name" value="TRANS-ACONITATE 2-METHYLTRANSFERASE-RELATED"/>
    <property type="match status" value="1"/>
</dbReference>
<dbReference type="Gene3D" id="3.40.50.150">
    <property type="entry name" value="Vaccinia Virus protein VP39"/>
    <property type="match status" value="1"/>
</dbReference>
<dbReference type="InterPro" id="IPR029063">
    <property type="entry name" value="SAM-dependent_MTases_sf"/>
</dbReference>
<proteinExistence type="predicted"/>
<accession>A0A850QFJ7</accession>
<dbReference type="Pfam" id="PF08241">
    <property type="entry name" value="Methyltransf_11"/>
    <property type="match status" value="1"/>
</dbReference>
<reference evidence="2 3" key="1">
    <citation type="submission" date="2020-04" db="EMBL/GenBank/DDBJ databases">
        <title>Donghicola sp., a member of the Rhodobacteraceae family isolated from mangrove forest in Thailand.</title>
        <authorList>
            <person name="Charoenyingcharoen P."/>
            <person name="Yukphan P."/>
        </authorList>
    </citation>
    <scope>NUCLEOTIDE SEQUENCE [LARGE SCALE GENOMIC DNA]</scope>
    <source>
        <strain evidence="2 3">B5-SW-15</strain>
    </source>
</reference>
<dbReference type="InterPro" id="IPR013216">
    <property type="entry name" value="Methyltransf_11"/>
</dbReference>
<dbReference type="EMBL" id="JABCJE010000011">
    <property type="protein sequence ID" value="NVO25155.1"/>
    <property type="molecule type" value="Genomic_DNA"/>
</dbReference>
<comment type="caution">
    <text evidence="2">The sequence shown here is derived from an EMBL/GenBank/DDBJ whole genome shotgun (WGS) entry which is preliminary data.</text>
</comment>
<evidence type="ECO:0000313" key="2">
    <source>
        <dbReference type="EMBL" id="NVO25155.1"/>
    </source>
</evidence>
<evidence type="ECO:0000313" key="3">
    <source>
        <dbReference type="Proteomes" id="UP000592216"/>
    </source>
</evidence>
<keyword evidence="2" id="KW-0489">Methyltransferase</keyword>
<dbReference type="RefSeq" id="WP_177158712.1">
    <property type="nucleotide sequence ID" value="NZ_JABCJE010000011.1"/>
</dbReference>
<dbReference type="SUPFAM" id="SSF53335">
    <property type="entry name" value="S-adenosyl-L-methionine-dependent methyltransferases"/>
    <property type="match status" value="1"/>
</dbReference>
<protein>
    <submittedName>
        <fullName evidence="2">Methyltransferase domain-containing protein</fullName>
    </submittedName>
</protein>
<dbReference type="CDD" id="cd02440">
    <property type="entry name" value="AdoMet_MTases"/>
    <property type="match status" value="1"/>
</dbReference>
<organism evidence="2 3">
    <name type="scientific">Donghicola mangrovi</name>
    <dbReference type="NCBI Taxonomy" id="2729614"/>
    <lineage>
        <taxon>Bacteria</taxon>
        <taxon>Pseudomonadati</taxon>
        <taxon>Pseudomonadota</taxon>
        <taxon>Alphaproteobacteria</taxon>
        <taxon>Rhodobacterales</taxon>
        <taxon>Roseobacteraceae</taxon>
        <taxon>Donghicola</taxon>
    </lineage>
</organism>
<dbReference type="GO" id="GO:0032259">
    <property type="term" value="P:methylation"/>
    <property type="evidence" value="ECO:0007669"/>
    <property type="project" value="UniProtKB-KW"/>
</dbReference>
<dbReference type="AlphaFoldDB" id="A0A850QFJ7"/>
<name>A0A850QFJ7_9RHOB</name>
<keyword evidence="2" id="KW-0808">Transferase</keyword>
<feature type="domain" description="Methyltransferase type 11" evidence="1">
    <location>
        <begin position="52"/>
        <end position="141"/>
    </location>
</feature>
<dbReference type="PANTHER" id="PTHR43861:SF1">
    <property type="entry name" value="TRANS-ACONITATE 2-METHYLTRANSFERASE"/>
    <property type="match status" value="1"/>
</dbReference>
<sequence length="251" mass="27959">MTITPTDRVGLSFRRSLPSYTREASPQKRIARLLVKRLLRVCPEWRFNCAFEFGCGTGNLTLPLAQELELGRLFLNDLVADVAHDLPVRPTQFIAGPVETVPWPATPDLIASASALQWVEDPAALIQRLAELLQPKGWMAISTFGPDQFKELVALGSDAGAPGYMTDADLSGAMAETLDVRDSGMLTCRLWFDDPRDVLRHLRETGVNGRAKGGWTRRDLERFCSDYLERFAVDGRVPLTYQPVWAIATRA</sequence>
<gene>
    <name evidence="2" type="ORF">HJ536_17500</name>
</gene>
<dbReference type="Proteomes" id="UP000592216">
    <property type="component" value="Unassembled WGS sequence"/>
</dbReference>
<evidence type="ECO:0000259" key="1">
    <source>
        <dbReference type="Pfam" id="PF08241"/>
    </source>
</evidence>